<gene>
    <name evidence="6" type="ORF">FDK22_03385</name>
</gene>
<dbReference type="GO" id="GO:0006310">
    <property type="term" value="P:DNA recombination"/>
    <property type="evidence" value="ECO:0007669"/>
    <property type="project" value="UniProtKB-KW"/>
</dbReference>
<evidence type="ECO:0000259" key="5">
    <source>
        <dbReference type="PROSITE" id="PS51898"/>
    </source>
</evidence>
<dbReference type="GO" id="GO:0003677">
    <property type="term" value="F:DNA binding"/>
    <property type="evidence" value="ECO:0007669"/>
    <property type="project" value="UniProtKB-KW"/>
</dbReference>
<keyword evidence="3" id="KW-0238">DNA-binding</keyword>
<dbReference type="RefSeq" id="WP_138151479.1">
    <property type="nucleotide sequence ID" value="NZ_VANU01000001.1"/>
</dbReference>
<evidence type="ECO:0000313" key="6">
    <source>
        <dbReference type="EMBL" id="TLP41077.1"/>
    </source>
</evidence>
<dbReference type="PROSITE" id="PS51898">
    <property type="entry name" value="TYR_RECOMBINASE"/>
    <property type="match status" value="1"/>
</dbReference>
<dbReference type="InterPro" id="IPR004107">
    <property type="entry name" value="Integrase_SAM-like_N"/>
</dbReference>
<dbReference type="InterPro" id="IPR002104">
    <property type="entry name" value="Integrase_catalytic"/>
</dbReference>
<dbReference type="Gene3D" id="1.10.443.10">
    <property type="entry name" value="Intergrase catalytic core"/>
    <property type="match status" value="1"/>
</dbReference>
<dbReference type="PANTHER" id="PTHR30629:SF2">
    <property type="entry name" value="PROPHAGE INTEGRASE INTS-RELATED"/>
    <property type="match status" value="1"/>
</dbReference>
<dbReference type="InterPro" id="IPR013762">
    <property type="entry name" value="Integrase-like_cat_sf"/>
</dbReference>
<dbReference type="PANTHER" id="PTHR30629">
    <property type="entry name" value="PROPHAGE INTEGRASE"/>
    <property type="match status" value="1"/>
</dbReference>
<evidence type="ECO:0000313" key="7">
    <source>
        <dbReference type="Proteomes" id="UP000308901"/>
    </source>
</evidence>
<dbReference type="SUPFAM" id="SSF56349">
    <property type="entry name" value="DNA breaking-rejoining enzymes"/>
    <property type="match status" value="1"/>
</dbReference>
<dbReference type="OrthoDB" id="5391994at2"/>
<dbReference type="Pfam" id="PF00589">
    <property type="entry name" value="Phage_integrase"/>
    <property type="match status" value="1"/>
</dbReference>
<reference evidence="6 7" key="1">
    <citation type="submission" date="2019-05" db="EMBL/GenBank/DDBJ databases">
        <title>Arcobacter sp. nov., isolated from sea sediment.</title>
        <authorList>
            <person name="Kim W."/>
        </authorList>
    </citation>
    <scope>NUCLEOTIDE SEQUENCE [LARGE SCALE GENOMIC DNA]</scope>
    <source>
        <strain evidence="6 7">CAU 1517</strain>
    </source>
</reference>
<keyword evidence="2" id="KW-0229">DNA integration</keyword>
<sequence length="342" mass="40213">MKFFNRKGMLYVRINGERFSTKLKDTKANRKLFESYCKNDEFFIKFNVGKSVPKLIELCEEVLREKESTLKTSSYRSYDSLYNSKIVPYFSKMLVSEIKPRHIEEWYKTFDDRQSINTCEAILRPSFEKALIREFITSSPLVIKKPSSTTDYSINPFNLLEIQKLIKNAPPILKNLIPILFYTGARPNEILNLKWENVNLNIGDIYITDSKTKSGIRTIDMLSQCEIYLREQFKITGNREYVFLNTKNLPYLSSANFNYSWDKLLKTCNLEKRGIYQLRHSFASNMLSNGEDLLWVSQMLGHKNPSITLSRYSKYIKSKRERKTTFLDDFSTKSTHQDLQAR</sequence>
<dbReference type="Gene3D" id="1.10.150.130">
    <property type="match status" value="1"/>
</dbReference>
<comment type="caution">
    <text evidence="6">The sequence shown here is derived from an EMBL/GenBank/DDBJ whole genome shotgun (WGS) entry which is preliminary data.</text>
</comment>
<dbReference type="EMBL" id="VANU01000001">
    <property type="protein sequence ID" value="TLP41077.1"/>
    <property type="molecule type" value="Genomic_DNA"/>
</dbReference>
<dbReference type="InterPro" id="IPR011010">
    <property type="entry name" value="DNA_brk_join_enz"/>
</dbReference>
<keyword evidence="4" id="KW-0233">DNA recombination</keyword>
<comment type="similarity">
    <text evidence="1">Belongs to the 'phage' integrase family.</text>
</comment>
<keyword evidence="7" id="KW-1185">Reference proteome</keyword>
<proteinExistence type="inferred from homology"/>
<dbReference type="CDD" id="cd01189">
    <property type="entry name" value="INT_ICEBs1_C_like"/>
    <property type="match status" value="1"/>
</dbReference>
<dbReference type="InterPro" id="IPR010998">
    <property type="entry name" value="Integrase_recombinase_N"/>
</dbReference>
<evidence type="ECO:0000256" key="2">
    <source>
        <dbReference type="ARBA" id="ARBA00022908"/>
    </source>
</evidence>
<name>A0A5R8Y4N2_9BACT</name>
<dbReference type="InterPro" id="IPR050808">
    <property type="entry name" value="Phage_Integrase"/>
</dbReference>
<dbReference type="Pfam" id="PF14659">
    <property type="entry name" value="Phage_int_SAM_3"/>
    <property type="match status" value="1"/>
</dbReference>
<protein>
    <submittedName>
        <fullName evidence="6">Site-specific integrase</fullName>
    </submittedName>
</protein>
<organism evidence="6 7">
    <name type="scientific">Arcobacter arenosus</name>
    <dbReference type="NCBI Taxonomy" id="2576037"/>
    <lineage>
        <taxon>Bacteria</taxon>
        <taxon>Pseudomonadati</taxon>
        <taxon>Campylobacterota</taxon>
        <taxon>Epsilonproteobacteria</taxon>
        <taxon>Campylobacterales</taxon>
        <taxon>Arcobacteraceae</taxon>
        <taxon>Arcobacter</taxon>
    </lineage>
</organism>
<accession>A0A5R8Y4N2</accession>
<dbReference type="Proteomes" id="UP000308901">
    <property type="component" value="Unassembled WGS sequence"/>
</dbReference>
<feature type="domain" description="Tyr recombinase" evidence="5">
    <location>
        <begin position="152"/>
        <end position="326"/>
    </location>
</feature>
<evidence type="ECO:0000256" key="1">
    <source>
        <dbReference type="ARBA" id="ARBA00008857"/>
    </source>
</evidence>
<dbReference type="AlphaFoldDB" id="A0A5R8Y4N2"/>
<dbReference type="GO" id="GO:0015074">
    <property type="term" value="P:DNA integration"/>
    <property type="evidence" value="ECO:0007669"/>
    <property type="project" value="UniProtKB-KW"/>
</dbReference>
<evidence type="ECO:0000256" key="3">
    <source>
        <dbReference type="ARBA" id="ARBA00023125"/>
    </source>
</evidence>
<evidence type="ECO:0000256" key="4">
    <source>
        <dbReference type="ARBA" id="ARBA00023172"/>
    </source>
</evidence>